<organism evidence="6 7">
    <name type="scientific">Pseudomonas poae</name>
    <dbReference type="NCBI Taxonomy" id="200451"/>
    <lineage>
        <taxon>Bacteria</taxon>
        <taxon>Pseudomonadati</taxon>
        <taxon>Pseudomonadota</taxon>
        <taxon>Gammaproteobacteria</taxon>
        <taxon>Pseudomonadales</taxon>
        <taxon>Pseudomonadaceae</taxon>
        <taxon>Pseudomonas</taxon>
    </lineage>
</organism>
<accession>A0A423F6Z3</accession>
<dbReference type="PANTHER" id="PTHR43585">
    <property type="entry name" value="FUMIPYRROLE BIOSYNTHESIS PROTEIN C"/>
    <property type="match status" value="1"/>
</dbReference>
<dbReference type="Pfam" id="PF18603">
    <property type="entry name" value="LAL_C2"/>
    <property type="match status" value="1"/>
</dbReference>
<comment type="caution">
    <text evidence="6">The sequence shown here is derived from an EMBL/GenBank/DDBJ whole genome shotgun (WGS) entry which is preliminary data.</text>
</comment>
<dbReference type="Pfam" id="PF13535">
    <property type="entry name" value="ATP-grasp_4"/>
    <property type="match status" value="1"/>
</dbReference>
<evidence type="ECO:0000256" key="2">
    <source>
        <dbReference type="ARBA" id="ARBA00022741"/>
    </source>
</evidence>
<dbReference type="Gene3D" id="3.40.50.20">
    <property type="match status" value="1"/>
</dbReference>
<name>A0A423F6Z3_9PSED</name>
<keyword evidence="1" id="KW-0436">Ligase</keyword>
<dbReference type="SUPFAM" id="SSF56059">
    <property type="entry name" value="Glutathione synthetase ATP-binding domain-like"/>
    <property type="match status" value="1"/>
</dbReference>
<dbReference type="Proteomes" id="UP000284656">
    <property type="component" value="Unassembled WGS sequence"/>
</dbReference>
<keyword evidence="3 4" id="KW-0067">ATP-binding</keyword>
<dbReference type="Pfam" id="PF18130">
    <property type="entry name" value="ATPgrasp_N"/>
    <property type="match status" value="1"/>
</dbReference>
<dbReference type="RefSeq" id="WP_123715990.1">
    <property type="nucleotide sequence ID" value="NZ_MOAY01000037.1"/>
</dbReference>
<dbReference type="GO" id="GO:0016874">
    <property type="term" value="F:ligase activity"/>
    <property type="evidence" value="ECO:0007669"/>
    <property type="project" value="UniProtKB-KW"/>
</dbReference>
<evidence type="ECO:0000313" key="6">
    <source>
        <dbReference type="EMBL" id="ROM50582.1"/>
    </source>
</evidence>
<evidence type="ECO:0000313" key="7">
    <source>
        <dbReference type="Proteomes" id="UP000284656"/>
    </source>
</evidence>
<reference evidence="6 7" key="1">
    <citation type="submission" date="2016-10" db="EMBL/GenBank/DDBJ databases">
        <title>Comparative genome analysis of multiple Pseudomonas spp. focuses on biocontrol and plant growth promoting traits.</title>
        <authorList>
            <person name="Tao X.-Y."/>
            <person name="Taylor C.G."/>
        </authorList>
    </citation>
    <scope>NUCLEOTIDE SEQUENCE [LARGE SCALE GENOMIC DNA]</scope>
    <source>
        <strain evidence="6 7">29G9</strain>
    </source>
</reference>
<evidence type="ECO:0000256" key="3">
    <source>
        <dbReference type="ARBA" id="ARBA00022840"/>
    </source>
</evidence>
<dbReference type="GO" id="GO:0046872">
    <property type="term" value="F:metal ion binding"/>
    <property type="evidence" value="ECO:0007669"/>
    <property type="project" value="InterPro"/>
</dbReference>
<dbReference type="AlphaFoldDB" id="A0A423F6Z3"/>
<dbReference type="InterPro" id="IPR011761">
    <property type="entry name" value="ATP-grasp"/>
</dbReference>
<dbReference type="PANTHER" id="PTHR43585:SF2">
    <property type="entry name" value="ATP-GRASP ENZYME FSQD"/>
    <property type="match status" value="1"/>
</dbReference>
<evidence type="ECO:0000259" key="5">
    <source>
        <dbReference type="PROSITE" id="PS50975"/>
    </source>
</evidence>
<evidence type="ECO:0000256" key="4">
    <source>
        <dbReference type="PROSITE-ProRule" id="PRU00409"/>
    </source>
</evidence>
<feature type="domain" description="ATP-grasp" evidence="5">
    <location>
        <begin position="108"/>
        <end position="310"/>
    </location>
</feature>
<dbReference type="InterPro" id="IPR041472">
    <property type="entry name" value="BL00235/CARNS1_N"/>
</dbReference>
<proteinExistence type="predicted"/>
<keyword evidence="2 4" id="KW-0547">Nucleotide-binding</keyword>
<dbReference type="EMBL" id="MOAY01000037">
    <property type="protein sequence ID" value="ROM50582.1"/>
    <property type="molecule type" value="Genomic_DNA"/>
</dbReference>
<dbReference type="InterPro" id="IPR052032">
    <property type="entry name" value="ATP-dep_AA_Ligase"/>
</dbReference>
<dbReference type="GO" id="GO:0005524">
    <property type="term" value="F:ATP binding"/>
    <property type="evidence" value="ECO:0007669"/>
    <property type="project" value="UniProtKB-UniRule"/>
</dbReference>
<protein>
    <recommendedName>
        <fullName evidence="5">ATP-grasp domain-containing protein</fullName>
    </recommendedName>
</protein>
<dbReference type="Gene3D" id="3.30.470.20">
    <property type="entry name" value="ATP-grasp fold, B domain"/>
    <property type="match status" value="1"/>
</dbReference>
<gene>
    <name evidence="6" type="ORF">BK648_10570</name>
</gene>
<dbReference type="InterPro" id="IPR040570">
    <property type="entry name" value="LAL_C2"/>
</dbReference>
<dbReference type="PROSITE" id="PS50975">
    <property type="entry name" value="ATP_GRASP"/>
    <property type="match status" value="1"/>
</dbReference>
<evidence type="ECO:0000256" key="1">
    <source>
        <dbReference type="ARBA" id="ARBA00022598"/>
    </source>
</evidence>
<sequence>MRRLIMIGGWTEIYIKAKACGFHLTVVQQKEDITFEDFLIVDQIISSPMGEKVVVDLIETLHRREPFHAVVSFQEFGLLNAALIQDRLGILGNPLGPVLLTRDKGHMRAHMEANGIPSIPFATVGSPEEVIVFAQQCGWPIIIKPVNGAGSLQVHKLFSEDEVVPAYNAIKQDFLTTDLIKYDFPDIGIIAEKFIEGPEVSVEAISWDGQHTVLGVTDKITTGYPGFVETGHSMPSALAPEKIDAIQHLTTSFLTSIGHLYGPSHTEVIFSETGPVIVESHTRTGGDRIFEMTELACGVDMFTATLQGLFGAFPDIQMTKTNGAAIRYLSLPNGRVASISGLDIANQSPGVVRCDITVRAGDTCKRPQNSDERAGYILANGDSGPQAIDNVMRALAKVTVEVEHLDA</sequence>